<dbReference type="GO" id="GO:0006633">
    <property type="term" value="P:fatty acid biosynthetic process"/>
    <property type="evidence" value="ECO:0007669"/>
    <property type="project" value="InterPro"/>
</dbReference>
<dbReference type="InterPro" id="IPR002539">
    <property type="entry name" value="MaoC-like_dom"/>
</dbReference>
<evidence type="ECO:0000259" key="1">
    <source>
        <dbReference type="Pfam" id="PF01575"/>
    </source>
</evidence>
<protein>
    <recommendedName>
        <fullName evidence="1">MaoC-like domain-containing protein</fullName>
    </recommendedName>
</protein>
<dbReference type="EMBL" id="LPVJ01000019">
    <property type="protein sequence ID" value="KUO96302.1"/>
    <property type="molecule type" value="Genomic_DNA"/>
</dbReference>
<comment type="caution">
    <text evidence="2">The sequence shown here is derived from an EMBL/GenBank/DDBJ whole genome shotgun (WGS) entry which is preliminary data.</text>
</comment>
<gene>
    <name evidence="2" type="ORF">ATW55_03585</name>
</gene>
<dbReference type="Pfam" id="PF01575">
    <property type="entry name" value="MaoC_dehydratas"/>
    <property type="match status" value="1"/>
</dbReference>
<feature type="domain" description="MaoC-like" evidence="1">
    <location>
        <begin position="15"/>
        <end position="118"/>
    </location>
</feature>
<sequence>MSLAYQIGDSLPRLERGPIQADMLTRYAQISGDFNPIHLDEKAANAAGLNGVIAHGMLSMAYAGSMLTQAFGDAGELVDFTVRFRGMVHLGDLVTCEGTVTNIVASDDGKIATIAVSVKTNHQDIAIKGTANVRLKEDVAR</sequence>
<dbReference type="AlphaFoldDB" id="A0A101XRP4"/>
<organism evidence="2 3">
    <name type="scientific">Ferroacidibacillus organovorans</name>
    <dbReference type="NCBI Taxonomy" id="1765683"/>
    <lineage>
        <taxon>Bacteria</taxon>
        <taxon>Bacillati</taxon>
        <taxon>Bacillota</taxon>
        <taxon>Bacilli</taxon>
        <taxon>Bacillales</taxon>
        <taxon>Alicyclobacillaceae</taxon>
        <taxon>Ferroacidibacillus</taxon>
    </lineage>
</organism>
<dbReference type="InterPro" id="IPR003965">
    <property type="entry name" value="Fatty_acid_synthase"/>
</dbReference>
<reference evidence="2 3" key="1">
    <citation type="submission" date="2015-12" db="EMBL/GenBank/DDBJ databases">
        <title>Draft genome sequence of Acidibacillus ferrooxidans ITV001, isolated from a chalcopyrite acid mine drainage site in Brazil.</title>
        <authorList>
            <person name="Dall'Agnol H."/>
            <person name="Nancucheo I."/>
            <person name="Johnson B."/>
            <person name="Oliveira R."/>
            <person name="Leite L."/>
            <person name="Pylro V."/>
            <person name="Nunes G.L."/>
            <person name="Tzotzos G."/>
            <person name="Fernandes G.R."/>
            <person name="Dutra J."/>
            <person name="Orellana S.C."/>
            <person name="Oliveira G."/>
        </authorList>
    </citation>
    <scope>NUCLEOTIDE SEQUENCE [LARGE SCALE GENOMIC DNA]</scope>
    <source>
        <strain evidence="3">ITV01</strain>
    </source>
</reference>
<dbReference type="Proteomes" id="UP000053557">
    <property type="component" value="Unassembled WGS sequence"/>
</dbReference>
<name>A0A101XRP4_9BACL</name>
<evidence type="ECO:0000313" key="2">
    <source>
        <dbReference type="EMBL" id="KUO96302.1"/>
    </source>
</evidence>
<dbReference type="GO" id="GO:0004312">
    <property type="term" value="F:fatty acid synthase activity"/>
    <property type="evidence" value="ECO:0007669"/>
    <property type="project" value="InterPro"/>
</dbReference>
<dbReference type="PANTHER" id="PTHR43841">
    <property type="entry name" value="3-HYDROXYACYL-THIOESTER DEHYDRATASE HTDX-RELATED"/>
    <property type="match status" value="1"/>
</dbReference>
<evidence type="ECO:0000313" key="3">
    <source>
        <dbReference type="Proteomes" id="UP000053557"/>
    </source>
</evidence>
<dbReference type="RefSeq" id="WP_067714247.1">
    <property type="nucleotide sequence ID" value="NZ_LPVJ01000019.1"/>
</dbReference>
<dbReference type="PANTHER" id="PTHR43841:SF3">
    <property type="entry name" value="(3R)-HYDROXYACYL-ACP DEHYDRATASE SUBUNIT HADB"/>
    <property type="match status" value="1"/>
</dbReference>
<accession>A0A101XRP4</accession>
<dbReference type="Gene3D" id="3.10.129.10">
    <property type="entry name" value="Hotdog Thioesterase"/>
    <property type="match status" value="1"/>
</dbReference>
<proteinExistence type="predicted"/>
<dbReference type="OrthoDB" id="9801625at2"/>
<dbReference type="GO" id="GO:0005835">
    <property type="term" value="C:fatty acid synthase complex"/>
    <property type="evidence" value="ECO:0007669"/>
    <property type="project" value="InterPro"/>
</dbReference>
<dbReference type="InterPro" id="IPR029069">
    <property type="entry name" value="HotDog_dom_sf"/>
</dbReference>
<dbReference type="PRINTS" id="PR01483">
    <property type="entry name" value="FASYNTHASE"/>
</dbReference>
<dbReference type="SUPFAM" id="SSF54637">
    <property type="entry name" value="Thioesterase/thiol ester dehydrase-isomerase"/>
    <property type="match status" value="1"/>
</dbReference>
<keyword evidence="3" id="KW-1185">Reference proteome</keyword>